<sequence>MQNNTIFFTRNLASEELEFNYSPTLRLRYCRLVRLPAIFTNFSSEDCSSSSGCILSIRRVQVTHLRSGYNEVIANLREAGQRIR</sequence>
<reference evidence="1" key="1">
    <citation type="submission" date="2022-07" db="EMBL/GenBank/DDBJ databases">
        <title>The genome of Lyophyllum shimeji provides insight into the initial evolution of ectomycorrhizal fungal genome.</title>
        <authorList>
            <person name="Kobayashi Y."/>
            <person name="Shibata T."/>
            <person name="Hirakawa H."/>
            <person name="Shigenobu S."/>
            <person name="Nishiyama T."/>
            <person name="Yamada A."/>
            <person name="Hasebe M."/>
            <person name="Kawaguchi M."/>
        </authorList>
    </citation>
    <scope>NUCLEOTIDE SEQUENCE</scope>
    <source>
        <strain evidence="1">AT787</strain>
    </source>
</reference>
<keyword evidence="2" id="KW-1185">Reference proteome</keyword>
<evidence type="ECO:0000313" key="2">
    <source>
        <dbReference type="Proteomes" id="UP001063166"/>
    </source>
</evidence>
<name>A0A9P3PV80_LYOSH</name>
<dbReference type="EMBL" id="BRPK01000011">
    <property type="protein sequence ID" value="GLB42119.1"/>
    <property type="molecule type" value="Genomic_DNA"/>
</dbReference>
<accession>A0A9P3PV80</accession>
<gene>
    <name evidence="1" type="ORF">LshimejAT787_1101340</name>
</gene>
<comment type="caution">
    <text evidence="1">The sequence shown here is derived from an EMBL/GenBank/DDBJ whole genome shotgun (WGS) entry which is preliminary data.</text>
</comment>
<proteinExistence type="predicted"/>
<organism evidence="1 2">
    <name type="scientific">Lyophyllum shimeji</name>
    <name type="common">Hon-shimeji</name>
    <name type="synonym">Tricholoma shimeji</name>
    <dbReference type="NCBI Taxonomy" id="47721"/>
    <lineage>
        <taxon>Eukaryota</taxon>
        <taxon>Fungi</taxon>
        <taxon>Dikarya</taxon>
        <taxon>Basidiomycota</taxon>
        <taxon>Agaricomycotina</taxon>
        <taxon>Agaricomycetes</taxon>
        <taxon>Agaricomycetidae</taxon>
        <taxon>Agaricales</taxon>
        <taxon>Tricholomatineae</taxon>
        <taxon>Lyophyllaceae</taxon>
        <taxon>Lyophyllum</taxon>
    </lineage>
</organism>
<protein>
    <submittedName>
        <fullName evidence="1">Uncharacterized protein</fullName>
    </submittedName>
</protein>
<dbReference type="Proteomes" id="UP001063166">
    <property type="component" value="Unassembled WGS sequence"/>
</dbReference>
<evidence type="ECO:0000313" key="1">
    <source>
        <dbReference type="EMBL" id="GLB42119.1"/>
    </source>
</evidence>
<dbReference type="AlphaFoldDB" id="A0A9P3PV80"/>